<dbReference type="KEGG" id="rul:UC8_25250"/>
<dbReference type="GO" id="GO:0047617">
    <property type="term" value="F:fatty acyl-CoA hydrolase activity"/>
    <property type="evidence" value="ECO:0007669"/>
    <property type="project" value="TreeGrafter"/>
</dbReference>
<dbReference type="AlphaFoldDB" id="A0A5B9R2L9"/>
<dbReference type="CDD" id="cd00586">
    <property type="entry name" value="4HBT"/>
    <property type="match status" value="1"/>
</dbReference>
<dbReference type="InterPro" id="IPR050563">
    <property type="entry name" value="4-hydroxybenzoyl-CoA_TE"/>
</dbReference>
<dbReference type="InterPro" id="IPR029069">
    <property type="entry name" value="HotDog_dom_sf"/>
</dbReference>
<evidence type="ECO:0000313" key="4">
    <source>
        <dbReference type="EMBL" id="QEG40511.1"/>
    </source>
</evidence>
<name>A0A5B9R2L9_9BACT</name>
<comment type="similarity">
    <text evidence="1">Belongs to the 4-hydroxybenzoyl-CoA thioesterase family.</text>
</comment>
<dbReference type="EMBL" id="CP042914">
    <property type="protein sequence ID" value="QEG40511.1"/>
    <property type="molecule type" value="Genomic_DNA"/>
</dbReference>
<evidence type="ECO:0000256" key="1">
    <source>
        <dbReference type="ARBA" id="ARBA00005953"/>
    </source>
</evidence>
<dbReference type="InterPro" id="IPR006683">
    <property type="entry name" value="Thioestr_dom"/>
</dbReference>
<organism evidence="4 5">
    <name type="scientific">Roseimaritima ulvae</name>
    <dbReference type="NCBI Taxonomy" id="980254"/>
    <lineage>
        <taxon>Bacteria</taxon>
        <taxon>Pseudomonadati</taxon>
        <taxon>Planctomycetota</taxon>
        <taxon>Planctomycetia</taxon>
        <taxon>Pirellulales</taxon>
        <taxon>Pirellulaceae</taxon>
        <taxon>Roseimaritima</taxon>
    </lineage>
</organism>
<dbReference type="GO" id="GO:0061522">
    <property type="term" value="F:1,4-dihydroxy-2-naphthoyl-CoA thioesterase activity"/>
    <property type="evidence" value="ECO:0007669"/>
    <property type="project" value="UniProtKB-EC"/>
</dbReference>
<dbReference type="PANTHER" id="PTHR31793">
    <property type="entry name" value="4-HYDROXYBENZOYL-COA THIOESTERASE FAMILY MEMBER"/>
    <property type="match status" value="1"/>
</dbReference>
<feature type="domain" description="Thioesterase" evidence="3">
    <location>
        <begin position="2"/>
        <end position="75"/>
    </location>
</feature>
<evidence type="ECO:0000256" key="2">
    <source>
        <dbReference type="ARBA" id="ARBA00022801"/>
    </source>
</evidence>
<dbReference type="Gene3D" id="3.10.129.10">
    <property type="entry name" value="Hotdog Thioesterase"/>
    <property type="match status" value="1"/>
</dbReference>
<gene>
    <name evidence="4" type="ORF">UC8_25250</name>
</gene>
<evidence type="ECO:0000313" key="5">
    <source>
        <dbReference type="Proteomes" id="UP000325286"/>
    </source>
</evidence>
<dbReference type="PANTHER" id="PTHR31793:SF27">
    <property type="entry name" value="NOVEL THIOESTERASE SUPERFAMILY DOMAIN AND SAPOSIN A-TYPE DOMAIN CONTAINING PROTEIN (0610012H03RIK)"/>
    <property type="match status" value="1"/>
</dbReference>
<keyword evidence="5" id="KW-1185">Reference proteome</keyword>
<sequence length="108" mass="12064">MMEAAEHEFLRSRGLSVMQAQDEGGHLTWPRVSASCDYHAAARFEDQLQIAVWVDHLGGKSVRYRFEFSCQDRRIATGQLTAVCCQLSDGHLQSVAIPDAVRSKLKGE</sequence>
<dbReference type="Proteomes" id="UP000325286">
    <property type="component" value="Chromosome"/>
</dbReference>
<evidence type="ECO:0000259" key="3">
    <source>
        <dbReference type="Pfam" id="PF03061"/>
    </source>
</evidence>
<protein>
    <submittedName>
        <fullName evidence="4">1,4-dihydroxy-2-naphthoyl-CoA hydrolase</fullName>
        <ecNumber evidence="4">3.1.2.28</ecNumber>
    </submittedName>
</protein>
<dbReference type="Pfam" id="PF03061">
    <property type="entry name" value="4HBT"/>
    <property type="match status" value="1"/>
</dbReference>
<keyword evidence="2 4" id="KW-0378">Hydrolase</keyword>
<dbReference type="SUPFAM" id="SSF54637">
    <property type="entry name" value="Thioesterase/thiol ester dehydrase-isomerase"/>
    <property type="match status" value="1"/>
</dbReference>
<accession>A0A5B9R2L9</accession>
<dbReference type="EC" id="3.1.2.28" evidence="4"/>
<reference evidence="4 5" key="1">
    <citation type="submission" date="2019-08" db="EMBL/GenBank/DDBJ databases">
        <title>Deep-cultivation of Planctomycetes and their phenomic and genomic characterization uncovers novel biology.</title>
        <authorList>
            <person name="Wiegand S."/>
            <person name="Jogler M."/>
            <person name="Boedeker C."/>
            <person name="Pinto D."/>
            <person name="Vollmers J."/>
            <person name="Rivas-Marin E."/>
            <person name="Kohn T."/>
            <person name="Peeters S.H."/>
            <person name="Heuer A."/>
            <person name="Rast P."/>
            <person name="Oberbeckmann S."/>
            <person name="Bunk B."/>
            <person name="Jeske O."/>
            <person name="Meyerdierks A."/>
            <person name="Storesund J.E."/>
            <person name="Kallscheuer N."/>
            <person name="Luecker S."/>
            <person name="Lage O.M."/>
            <person name="Pohl T."/>
            <person name="Merkel B.J."/>
            <person name="Hornburger P."/>
            <person name="Mueller R.-W."/>
            <person name="Bruemmer F."/>
            <person name="Labrenz M."/>
            <person name="Spormann A.M."/>
            <person name="Op den Camp H."/>
            <person name="Overmann J."/>
            <person name="Amann R."/>
            <person name="Jetten M.S.M."/>
            <person name="Mascher T."/>
            <person name="Medema M.H."/>
            <person name="Devos D.P."/>
            <person name="Kaster A.-K."/>
            <person name="Ovreas L."/>
            <person name="Rohde M."/>
            <person name="Galperin M.Y."/>
            <person name="Jogler C."/>
        </authorList>
    </citation>
    <scope>NUCLEOTIDE SEQUENCE [LARGE SCALE GENOMIC DNA]</scope>
    <source>
        <strain evidence="4 5">UC8</strain>
    </source>
</reference>
<proteinExistence type="inferred from homology"/>